<dbReference type="Pfam" id="PF02626">
    <property type="entry name" value="CT_A_B"/>
    <property type="match status" value="1"/>
</dbReference>
<dbReference type="InterPro" id="IPR003778">
    <property type="entry name" value="CT_A_B"/>
</dbReference>
<feature type="domain" description="Carboxyltransferase" evidence="4">
    <location>
        <begin position="29"/>
        <end position="291"/>
    </location>
</feature>
<dbReference type="Proteomes" id="UP000271708">
    <property type="component" value="Chromosome"/>
</dbReference>
<keyword evidence="2" id="KW-0378">Hydrolase</keyword>
<dbReference type="RefSeq" id="WP_123092444.1">
    <property type="nucleotide sequence ID" value="NZ_CP044548.2"/>
</dbReference>
<sequence length="291" mass="29853">MSERPAELVVHATGLLSTVQDLGRPGLAGLGVPRSGGADRTSLRLSNRLLGNPEGAPVVEATLGGLEVGLTATRWCVVTGADAPVEVDGTPVGVGSPFVLRAGARLRVGSPAHGLRSYLAVRGGLAVAPVLGSASQDVLSGIAPLPLGEGTRVPLGRVDEVPVVPVDVAPVRTWSGDPVLEVDPGPRRDWVSDEAWRTLTSAVYEVSSHSDRVGVRLSGPAVERAVHVELPSEGVVPGAVQVPPSGEPVVFLADHPTTGGYPVCAVVVPASLPLLAQLVPGQGVRLRPSRR</sequence>
<dbReference type="NCBIfam" id="TIGR00724">
    <property type="entry name" value="urea_amlyse_rel"/>
    <property type="match status" value="1"/>
</dbReference>
<evidence type="ECO:0000313" key="6">
    <source>
        <dbReference type="Proteomes" id="UP000271708"/>
    </source>
</evidence>
<dbReference type="KEGG" id="jme:EEW87_001170"/>
<evidence type="ECO:0000256" key="1">
    <source>
        <dbReference type="ARBA" id="ARBA00022741"/>
    </source>
</evidence>
<reference evidence="5 6" key="1">
    <citation type="submission" date="2019-09" db="EMBL/GenBank/DDBJ databases">
        <title>Complete Genome Sequence of Janibacter melonis M714 with both human health impact and industrial applications.</title>
        <authorList>
            <person name="Jin M."/>
            <person name="Zhao Q.R."/>
        </authorList>
    </citation>
    <scope>NUCLEOTIDE SEQUENCE [LARGE SCALE GENOMIC DNA]</scope>
    <source>
        <strain evidence="5 6">M714</strain>
    </source>
</reference>
<evidence type="ECO:0000313" key="5">
    <source>
        <dbReference type="EMBL" id="QFQ29241.2"/>
    </source>
</evidence>
<proteinExistence type="predicted"/>
<gene>
    <name evidence="5" type="ORF">EEW87_001170</name>
</gene>
<dbReference type="GO" id="GO:0016787">
    <property type="term" value="F:hydrolase activity"/>
    <property type="evidence" value="ECO:0007669"/>
    <property type="project" value="UniProtKB-KW"/>
</dbReference>
<organism evidence="5 6">
    <name type="scientific">Janibacter melonis</name>
    <dbReference type="NCBI Taxonomy" id="262209"/>
    <lineage>
        <taxon>Bacteria</taxon>
        <taxon>Bacillati</taxon>
        <taxon>Actinomycetota</taxon>
        <taxon>Actinomycetes</taxon>
        <taxon>Micrococcales</taxon>
        <taxon>Intrasporangiaceae</taxon>
        <taxon>Janibacter</taxon>
    </lineage>
</organism>
<dbReference type="GeneID" id="70965406"/>
<dbReference type="InterPro" id="IPR029000">
    <property type="entry name" value="Cyclophilin-like_dom_sf"/>
</dbReference>
<dbReference type="PANTHER" id="PTHR43309">
    <property type="entry name" value="5-OXOPROLINASE SUBUNIT C"/>
    <property type="match status" value="1"/>
</dbReference>
<keyword evidence="3" id="KW-0067">ATP-binding</keyword>
<dbReference type="SUPFAM" id="SSF50891">
    <property type="entry name" value="Cyclophilin-like"/>
    <property type="match status" value="1"/>
</dbReference>
<dbReference type="Gene3D" id="2.40.100.10">
    <property type="entry name" value="Cyclophilin-like"/>
    <property type="match status" value="1"/>
</dbReference>
<dbReference type="AlphaFoldDB" id="A0A5P8FJB6"/>
<evidence type="ECO:0000259" key="4">
    <source>
        <dbReference type="SMART" id="SM00797"/>
    </source>
</evidence>
<accession>A0A5P8FJB6</accession>
<keyword evidence="1" id="KW-0547">Nucleotide-binding</keyword>
<protein>
    <submittedName>
        <fullName evidence="5">5-oxoprolinase/urea amidolyase family protein</fullName>
    </submittedName>
</protein>
<keyword evidence="5" id="KW-0456">Lyase</keyword>
<dbReference type="InterPro" id="IPR052708">
    <property type="entry name" value="PxpC"/>
</dbReference>
<dbReference type="PANTHER" id="PTHR43309:SF3">
    <property type="entry name" value="5-OXOPROLINASE SUBUNIT C"/>
    <property type="match status" value="1"/>
</dbReference>
<evidence type="ECO:0000256" key="3">
    <source>
        <dbReference type="ARBA" id="ARBA00022840"/>
    </source>
</evidence>
<dbReference type="GO" id="GO:0016829">
    <property type="term" value="F:lyase activity"/>
    <property type="evidence" value="ECO:0007669"/>
    <property type="project" value="UniProtKB-KW"/>
</dbReference>
<dbReference type="EMBL" id="CP044548">
    <property type="protein sequence ID" value="QFQ29241.2"/>
    <property type="molecule type" value="Genomic_DNA"/>
</dbReference>
<name>A0A5P8FJB6_9MICO</name>
<dbReference type="SMART" id="SM00797">
    <property type="entry name" value="AHS2"/>
    <property type="match status" value="1"/>
</dbReference>
<evidence type="ECO:0000256" key="2">
    <source>
        <dbReference type="ARBA" id="ARBA00022801"/>
    </source>
</evidence>
<dbReference type="GO" id="GO:0005524">
    <property type="term" value="F:ATP binding"/>
    <property type="evidence" value="ECO:0007669"/>
    <property type="project" value="UniProtKB-KW"/>
</dbReference>